<dbReference type="Gene3D" id="3.40.50.12580">
    <property type="match status" value="1"/>
</dbReference>
<keyword evidence="2" id="KW-1185">Reference proteome</keyword>
<evidence type="ECO:0000313" key="1">
    <source>
        <dbReference type="EMBL" id="TCO60555.1"/>
    </source>
</evidence>
<dbReference type="SUPFAM" id="SSF53756">
    <property type="entry name" value="UDP-Glycosyltransferase/glycogen phosphorylase"/>
    <property type="match status" value="1"/>
</dbReference>
<comment type="caution">
    <text evidence="1">The sequence shown here is derived from an EMBL/GenBank/DDBJ whole genome shotgun (WGS) entry which is preliminary data.</text>
</comment>
<reference evidence="1 2" key="1">
    <citation type="submission" date="2019-03" db="EMBL/GenBank/DDBJ databases">
        <title>Genomic Encyclopedia of Type Strains, Phase IV (KMG-IV): sequencing the most valuable type-strain genomes for metagenomic binning, comparative biology and taxonomic classification.</title>
        <authorList>
            <person name="Goeker M."/>
        </authorList>
    </citation>
    <scope>NUCLEOTIDE SEQUENCE [LARGE SCALE GENOMIC DNA]</scope>
    <source>
        <strain evidence="1 2">DSM 45934</strain>
    </source>
</reference>
<protein>
    <recommendedName>
        <fullName evidence="3">CDP-glycerol glycerophosphotransferase (TagB/SpsB family)</fullName>
    </recommendedName>
</protein>
<accession>A0A4R2K2M7</accession>
<dbReference type="Proteomes" id="UP000295680">
    <property type="component" value="Unassembled WGS sequence"/>
</dbReference>
<dbReference type="RefSeq" id="WP_132115632.1">
    <property type="nucleotide sequence ID" value="NZ_SLWS01000003.1"/>
</dbReference>
<proteinExistence type="predicted"/>
<evidence type="ECO:0008006" key="3">
    <source>
        <dbReference type="Google" id="ProtNLM"/>
    </source>
</evidence>
<dbReference type="OrthoDB" id="3661391at2"/>
<name>A0A4R2K2M7_9PSEU</name>
<dbReference type="InterPro" id="IPR043148">
    <property type="entry name" value="TagF_C"/>
</dbReference>
<dbReference type="EMBL" id="SLWS01000003">
    <property type="protein sequence ID" value="TCO60555.1"/>
    <property type="molecule type" value="Genomic_DNA"/>
</dbReference>
<organism evidence="1 2">
    <name type="scientific">Actinocrispum wychmicini</name>
    <dbReference type="NCBI Taxonomy" id="1213861"/>
    <lineage>
        <taxon>Bacteria</taxon>
        <taxon>Bacillati</taxon>
        <taxon>Actinomycetota</taxon>
        <taxon>Actinomycetes</taxon>
        <taxon>Pseudonocardiales</taxon>
        <taxon>Pseudonocardiaceae</taxon>
        <taxon>Actinocrispum</taxon>
    </lineage>
</organism>
<sequence length="400" mass="43524">MAEQWVRGPVGMGSDATVTRSGLRNVLVLVPHLVAGTRLLDLLRLFEGDKRVQVVFTVPSTLATWRGAAELVVAQGGVLLPWHQATQTGFDLVLAAGSLGVFDVRGPVLYVPHGGGFAQYRFRPRRSGHVQPVAGLDRQFLMRDGAVRPAAIVLTHEWERAVLREWCPEAVDRAVVAGDIALDRLVASVPFRDSYRAALGVSAGQRTVVVSSTWTSQSAFGRHPDLFERLMAELPSADYRVVALLHPNIWCNHGAWQVRAWLADSVRAGLVLVPPEDGWRAALVAADLVIGDYGSVTQYAAAIHRPVLLAATPDDDYLPGSPAAAVRRTAPGFRLDRPLLPQVRDAVDHTRRSGIADLLTSEPGRAGRILRRTMYRLLGLSEPAREVHTAAVSLPHPVAW</sequence>
<gene>
    <name evidence="1" type="ORF">EV192_103130</name>
</gene>
<evidence type="ECO:0000313" key="2">
    <source>
        <dbReference type="Proteomes" id="UP000295680"/>
    </source>
</evidence>
<dbReference type="AlphaFoldDB" id="A0A4R2K2M7"/>